<dbReference type="Pfam" id="PF00551">
    <property type="entry name" value="Formyl_trans_N"/>
    <property type="match status" value="1"/>
</dbReference>
<protein>
    <submittedName>
        <fullName evidence="3">Formyltransferase family protein</fullName>
    </submittedName>
</protein>
<dbReference type="Gene3D" id="3.40.50.12230">
    <property type="match status" value="1"/>
</dbReference>
<dbReference type="InterPro" id="IPR036477">
    <property type="entry name" value="Formyl_transf_N_sf"/>
</dbReference>
<dbReference type="PANTHER" id="PTHR11138:SF5">
    <property type="entry name" value="METHIONYL-TRNA FORMYLTRANSFERASE, MITOCHONDRIAL"/>
    <property type="match status" value="1"/>
</dbReference>
<dbReference type="Proteomes" id="UP001549749">
    <property type="component" value="Unassembled WGS sequence"/>
</dbReference>
<feature type="domain" description="Formyl transferase N-terminal" evidence="1">
    <location>
        <begin position="3"/>
        <end position="52"/>
    </location>
</feature>
<dbReference type="InterPro" id="IPR005793">
    <property type="entry name" value="Formyl_trans_C"/>
</dbReference>
<dbReference type="SUPFAM" id="SSF53328">
    <property type="entry name" value="Formyltransferase"/>
    <property type="match status" value="1"/>
</dbReference>
<reference evidence="3 4" key="1">
    <citation type="submission" date="2024-06" db="EMBL/GenBank/DDBJ databases">
        <title>Chitinophaga defluvii sp. nov., isolated from municipal sewage.</title>
        <authorList>
            <person name="Zhang L."/>
        </authorList>
    </citation>
    <scope>NUCLEOTIDE SEQUENCE [LARGE SCALE GENOMIC DNA]</scope>
    <source>
        <strain evidence="3 4">H8</strain>
    </source>
</reference>
<dbReference type="Pfam" id="PF02911">
    <property type="entry name" value="Formyl_trans_C"/>
    <property type="match status" value="1"/>
</dbReference>
<dbReference type="EMBL" id="JBEXAC010000004">
    <property type="protein sequence ID" value="MET7001628.1"/>
    <property type="molecule type" value="Genomic_DNA"/>
</dbReference>
<evidence type="ECO:0000313" key="4">
    <source>
        <dbReference type="Proteomes" id="UP001549749"/>
    </source>
</evidence>
<evidence type="ECO:0000313" key="3">
    <source>
        <dbReference type="EMBL" id="MET7001628.1"/>
    </source>
</evidence>
<accession>A0ABV2TF15</accession>
<dbReference type="InterPro" id="IPR011034">
    <property type="entry name" value="Formyl_transferase-like_C_sf"/>
</dbReference>
<dbReference type="InterPro" id="IPR002376">
    <property type="entry name" value="Formyl_transf_N"/>
</dbReference>
<evidence type="ECO:0000259" key="1">
    <source>
        <dbReference type="Pfam" id="PF00551"/>
    </source>
</evidence>
<evidence type="ECO:0000259" key="2">
    <source>
        <dbReference type="Pfam" id="PF02911"/>
    </source>
</evidence>
<proteinExistence type="predicted"/>
<name>A0ABV2TF15_9BACT</name>
<dbReference type="PANTHER" id="PTHR11138">
    <property type="entry name" value="METHIONYL-TRNA FORMYLTRANSFERASE"/>
    <property type="match status" value="1"/>
</dbReference>
<sequence length="203" mass="23181">MVFHDSILPKYRGFAPLVNMLINGESKIGVTALFATKEYDMGDIISISEQSITYPIIIQTAIQLITRNYNELAVYVMRKIEAGEQISATSQYKKDGSYSVWLDEEDYHIDWNWNAEKIERFVNAKGYPYAGAFTYVEDKLVRIHHFEVLSPIEIENKTPGKVIFLEDGIPTIVCGHGLIKVLTATYEDGTAFLPLSKFRLRFK</sequence>
<dbReference type="SUPFAM" id="SSF50486">
    <property type="entry name" value="FMT C-terminal domain-like"/>
    <property type="match status" value="1"/>
</dbReference>
<comment type="caution">
    <text evidence="3">The sequence shown here is derived from an EMBL/GenBank/DDBJ whole genome shotgun (WGS) entry which is preliminary data.</text>
</comment>
<dbReference type="RefSeq" id="WP_354664216.1">
    <property type="nucleotide sequence ID" value="NZ_JBEXAC010000004.1"/>
</dbReference>
<gene>
    <name evidence="3" type="ORF">ABR189_29870</name>
</gene>
<feature type="domain" description="Formyl transferase C-terminal" evidence="2">
    <location>
        <begin position="103"/>
        <end position="189"/>
    </location>
</feature>
<organism evidence="3 4">
    <name type="scientific">Chitinophaga defluvii</name>
    <dbReference type="NCBI Taxonomy" id="3163343"/>
    <lineage>
        <taxon>Bacteria</taxon>
        <taxon>Pseudomonadati</taxon>
        <taxon>Bacteroidota</taxon>
        <taxon>Chitinophagia</taxon>
        <taxon>Chitinophagales</taxon>
        <taxon>Chitinophagaceae</taxon>
        <taxon>Chitinophaga</taxon>
    </lineage>
</organism>
<keyword evidence="4" id="KW-1185">Reference proteome</keyword>